<dbReference type="Proteomes" id="UP001321492">
    <property type="component" value="Unassembled WGS sequence"/>
</dbReference>
<dbReference type="PIRSF" id="PIRSF034285">
    <property type="entry name" value="UCP034285"/>
    <property type="match status" value="1"/>
</dbReference>
<dbReference type="InterPro" id="IPR027417">
    <property type="entry name" value="P-loop_NTPase"/>
</dbReference>
<evidence type="ECO:0000313" key="1">
    <source>
        <dbReference type="EMBL" id="MDJ1158967.1"/>
    </source>
</evidence>
<dbReference type="EMBL" id="JASJEV010000007">
    <property type="protein sequence ID" value="MDJ1158967.1"/>
    <property type="molecule type" value="Genomic_DNA"/>
</dbReference>
<protein>
    <submittedName>
        <fullName evidence="1">ImuA protein</fullName>
    </submittedName>
</protein>
<evidence type="ECO:0000313" key="2">
    <source>
        <dbReference type="Proteomes" id="UP001321492"/>
    </source>
</evidence>
<dbReference type="SUPFAM" id="SSF52540">
    <property type="entry name" value="P-loop containing nucleoside triphosphate hydrolases"/>
    <property type="match status" value="1"/>
</dbReference>
<accession>A0ABT7AHW7</accession>
<dbReference type="InterPro" id="IPR017026">
    <property type="entry name" value="ImuA"/>
</dbReference>
<gene>
    <name evidence="1" type="ORF">QNA08_12050</name>
</gene>
<keyword evidence="2" id="KW-1185">Reference proteome</keyword>
<reference evidence="1 2" key="1">
    <citation type="submission" date="2023-05" db="EMBL/GenBank/DDBJ databases">
        <title>Chelatococcus sp. nov., a moderately thermophilic bacterium isolated from hot spring microbial mat.</title>
        <authorList>
            <person name="Hu C.-J."/>
            <person name="Li W.-J."/>
        </authorList>
    </citation>
    <scope>NUCLEOTIDE SEQUENCE [LARGE SCALE GENOMIC DNA]</scope>
    <source>
        <strain evidence="1 2">SYSU G07232</strain>
    </source>
</reference>
<dbReference type="Gene3D" id="3.40.50.300">
    <property type="entry name" value="P-loop containing nucleotide triphosphate hydrolases"/>
    <property type="match status" value="1"/>
</dbReference>
<dbReference type="RefSeq" id="WP_283740968.1">
    <property type="nucleotide sequence ID" value="NZ_JASJEV010000007.1"/>
</dbReference>
<sequence length="286" mass="29582">MDSVVVSTTLRGRATSRGRERDAAVAHLRRLLPRLEHLGTAERPALPLGVAAVDACLPRGGLAADALHEIVPESYGDMPAAFGFLVALAGRLLAAQARAGDEAQAAPEAWDAPLLLVVSARGLADCGRLYGPGLQTLGLDPGRLTLVEAGDERDALWALEEIATARAAPVAAGCLGADLDLTASRRLHLAAGTAGLPLLLLRPRGAEPASAAATRWRIAAAAAGRDRFGSLRRPRWRAALARCRNGHPGAWVLEFDHAAHRFGLVSALADHALPAGAGARSAAGPA</sequence>
<organism evidence="1 2">
    <name type="scientific">Chelatococcus albus</name>
    <dbReference type="NCBI Taxonomy" id="3047466"/>
    <lineage>
        <taxon>Bacteria</taxon>
        <taxon>Pseudomonadati</taxon>
        <taxon>Pseudomonadota</taxon>
        <taxon>Alphaproteobacteria</taxon>
        <taxon>Hyphomicrobiales</taxon>
        <taxon>Chelatococcaceae</taxon>
        <taxon>Chelatococcus</taxon>
    </lineage>
</organism>
<comment type="caution">
    <text evidence="1">The sequence shown here is derived from an EMBL/GenBank/DDBJ whole genome shotgun (WGS) entry which is preliminary data.</text>
</comment>
<name>A0ABT7AHW7_9HYPH</name>
<proteinExistence type="predicted"/>